<reference evidence="1 2" key="1">
    <citation type="journal article" date="2016" name="Nat. Commun.">
        <title>Ectomycorrhizal ecology is imprinted in the genome of the dominant symbiotic fungus Cenococcum geophilum.</title>
        <authorList>
            <consortium name="DOE Joint Genome Institute"/>
            <person name="Peter M."/>
            <person name="Kohler A."/>
            <person name="Ohm R.A."/>
            <person name="Kuo A."/>
            <person name="Krutzmann J."/>
            <person name="Morin E."/>
            <person name="Arend M."/>
            <person name="Barry K.W."/>
            <person name="Binder M."/>
            <person name="Choi C."/>
            <person name="Clum A."/>
            <person name="Copeland A."/>
            <person name="Grisel N."/>
            <person name="Haridas S."/>
            <person name="Kipfer T."/>
            <person name="LaButti K."/>
            <person name="Lindquist E."/>
            <person name="Lipzen A."/>
            <person name="Maire R."/>
            <person name="Meier B."/>
            <person name="Mihaltcheva S."/>
            <person name="Molinier V."/>
            <person name="Murat C."/>
            <person name="Poggeler S."/>
            <person name="Quandt C.A."/>
            <person name="Sperisen C."/>
            <person name="Tritt A."/>
            <person name="Tisserant E."/>
            <person name="Crous P.W."/>
            <person name="Henrissat B."/>
            <person name="Nehls U."/>
            <person name="Egli S."/>
            <person name="Spatafora J.W."/>
            <person name="Grigoriev I.V."/>
            <person name="Martin F.M."/>
        </authorList>
    </citation>
    <scope>NUCLEOTIDE SEQUENCE [LARGE SCALE GENOMIC DNA]</scope>
    <source>
        <strain evidence="1 2">1.58</strain>
    </source>
</reference>
<dbReference type="EMBL" id="KV748258">
    <property type="protein sequence ID" value="OCK87648.1"/>
    <property type="molecule type" value="Genomic_DNA"/>
</dbReference>
<protein>
    <submittedName>
        <fullName evidence="1">Uncharacterized protein</fullName>
    </submittedName>
</protein>
<proteinExistence type="predicted"/>
<accession>A0ACC8EMV8</accession>
<evidence type="ECO:0000313" key="1">
    <source>
        <dbReference type="EMBL" id="OCK87648.1"/>
    </source>
</evidence>
<sequence>MFSFLWPRASHSSQPPPLKDNPTGGPSRTVCPSLHTDSDPHHYFELRPDLYQGPIDVTPTDMPELFDILLSDIDEKVLHDEISTALGSAYLLETPHLTSPHATVDGILFGEHNRVLFPLVVKLPSKSSCSYVIHFLYDSGSPFTYLSHEACDKLFGTNPVPTKFPVQINGGQVKVHPPNASSHFEHVNLLGADFCTLYQVGVFINYKKETATMYFPSQ</sequence>
<name>A0ACC8EMV8_9PEZI</name>
<keyword evidence="2" id="KW-1185">Reference proteome</keyword>
<gene>
    <name evidence="1" type="ORF">K441DRAFT_670501</name>
</gene>
<evidence type="ECO:0000313" key="2">
    <source>
        <dbReference type="Proteomes" id="UP000250078"/>
    </source>
</evidence>
<dbReference type="Proteomes" id="UP000250078">
    <property type="component" value="Unassembled WGS sequence"/>
</dbReference>
<organism evidence="1 2">
    <name type="scientific">Cenococcum geophilum 1.58</name>
    <dbReference type="NCBI Taxonomy" id="794803"/>
    <lineage>
        <taxon>Eukaryota</taxon>
        <taxon>Fungi</taxon>
        <taxon>Dikarya</taxon>
        <taxon>Ascomycota</taxon>
        <taxon>Pezizomycotina</taxon>
        <taxon>Dothideomycetes</taxon>
        <taxon>Pleosporomycetidae</taxon>
        <taxon>Gloniales</taxon>
        <taxon>Gloniaceae</taxon>
        <taxon>Cenococcum</taxon>
    </lineage>
</organism>